<dbReference type="CDD" id="cd04179">
    <property type="entry name" value="DPM_DPG-synthase_like"/>
    <property type="match status" value="1"/>
</dbReference>
<sequence length="172" mass="18792">MLVVDDGSTDRSVAEAFAGGADHVVRHRINRGLARAYMTGLAVAMNLGADVIVNTDADNQYKATGIPALVQPILDGKADMVVGARPIEDIEHFSPLKKRLQRFGSRMVRLLSHTEVTDATSGFRAISRETALRLNTLSEYTYTLETLIQAGRSGLRVAWSISTPTRRRGSRP</sequence>
<gene>
    <name evidence="2" type="ORF">SAMN04488026_107620</name>
</gene>
<evidence type="ECO:0000313" key="2">
    <source>
        <dbReference type="EMBL" id="SDL28588.1"/>
    </source>
</evidence>
<dbReference type="SUPFAM" id="SSF53448">
    <property type="entry name" value="Nucleotide-diphospho-sugar transferases"/>
    <property type="match status" value="1"/>
</dbReference>
<dbReference type="Gene3D" id="3.90.550.10">
    <property type="entry name" value="Spore Coat Polysaccharide Biosynthesis Protein SpsA, Chain A"/>
    <property type="match status" value="1"/>
</dbReference>
<reference evidence="2 3" key="1">
    <citation type="submission" date="2016-10" db="EMBL/GenBank/DDBJ databases">
        <authorList>
            <person name="de Groot N.N."/>
        </authorList>
    </citation>
    <scope>NUCLEOTIDE SEQUENCE [LARGE SCALE GENOMIC DNA]</scope>
    <source>
        <strain evidence="2 3">DSM 25294</strain>
    </source>
</reference>
<dbReference type="InterPro" id="IPR001173">
    <property type="entry name" value="Glyco_trans_2-like"/>
</dbReference>
<keyword evidence="3" id="KW-1185">Reference proteome</keyword>
<feature type="domain" description="Glycosyltransferase 2-like" evidence="1">
    <location>
        <begin position="2"/>
        <end position="129"/>
    </location>
</feature>
<dbReference type="InterPro" id="IPR029044">
    <property type="entry name" value="Nucleotide-diphossugar_trans"/>
</dbReference>
<dbReference type="InterPro" id="IPR050256">
    <property type="entry name" value="Glycosyltransferase_2"/>
</dbReference>
<name>A0A1G9ITF5_9RHOB</name>
<accession>A0A1G9ITF5</accession>
<dbReference type="STRING" id="571298.SAMN04488026_107620"/>
<dbReference type="GO" id="GO:0016740">
    <property type="term" value="F:transferase activity"/>
    <property type="evidence" value="ECO:0007669"/>
    <property type="project" value="UniProtKB-KW"/>
</dbReference>
<dbReference type="Proteomes" id="UP000199382">
    <property type="component" value="Unassembled WGS sequence"/>
</dbReference>
<organism evidence="2 3">
    <name type="scientific">Aliiruegeria lutimaris</name>
    <dbReference type="NCBI Taxonomy" id="571298"/>
    <lineage>
        <taxon>Bacteria</taxon>
        <taxon>Pseudomonadati</taxon>
        <taxon>Pseudomonadota</taxon>
        <taxon>Alphaproteobacteria</taxon>
        <taxon>Rhodobacterales</taxon>
        <taxon>Roseobacteraceae</taxon>
        <taxon>Aliiruegeria</taxon>
    </lineage>
</organism>
<dbReference type="PANTHER" id="PTHR48090">
    <property type="entry name" value="UNDECAPRENYL-PHOSPHATE 4-DEOXY-4-FORMAMIDO-L-ARABINOSE TRANSFERASE-RELATED"/>
    <property type="match status" value="1"/>
</dbReference>
<keyword evidence="2" id="KW-0808">Transferase</keyword>
<dbReference type="PANTHER" id="PTHR48090:SF7">
    <property type="entry name" value="RFBJ PROTEIN"/>
    <property type="match status" value="1"/>
</dbReference>
<proteinExistence type="predicted"/>
<protein>
    <submittedName>
        <fullName evidence="2">Glycosyl transferase family 2</fullName>
    </submittedName>
</protein>
<dbReference type="AlphaFoldDB" id="A0A1G9ITF5"/>
<dbReference type="EMBL" id="FNEK01000076">
    <property type="protein sequence ID" value="SDL28588.1"/>
    <property type="molecule type" value="Genomic_DNA"/>
</dbReference>
<evidence type="ECO:0000259" key="1">
    <source>
        <dbReference type="Pfam" id="PF00535"/>
    </source>
</evidence>
<dbReference type="Pfam" id="PF00535">
    <property type="entry name" value="Glycos_transf_2"/>
    <property type="match status" value="1"/>
</dbReference>
<evidence type="ECO:0000313" key="3">
    <source>
        <dbReference type="Proteomes" id="UP000199382"/>
    </source>
</evidence>